<dbReference type="EMBL" id="JAAORB010000063">
    <property type="protein sequence ID" value="NHQ76003.1"/>
    <property type="molecule type" value="Genomic_DNA"/>
</dbReference>
<reference evidence="1" key="1">
    <citation type="submission" date="2020-03" db="EMBL/GenBank/DDBJ databases">
        <title>Roseovarius gahaiensis sp. nov., isolated from Gahai Saline Lake, China.</title>
        <authorList>
            <person name="Sun X."/>
        </authorList>
    </citation>
    <scope>NUCLEOTIDE SEQUENCE</scope>
    <source>
        <strain evidence="1">GH877</strain>
    </source>
</reference>
<name>A0A967BID3_9RHOB</name>
<protein>
    <submittedName>
        <fullName evidence="1">Helix-turn-helix domain-containing protein</fullName>
    </submittedName>
</protein>
<keyword evidence="2" id="KW-1185">Reference proteome</keyword>
<dbReference type="InterPro" id="IPR036388">
    <property type="entry name" value="WH-like_DNA-bd_sf"/>
</dbReference>
<dbReference type="InterPro" id="IPR009061">
    <property type="entry name" value="DNA-bd_dom_put_sf"/>
</dbReference>
<evidence type="ECO:0000313" key="1">
    <source>
        <dbReference type="EMBL" id="NHQ76003.1"/>
    </source>
</evidence>
<accession>A0A967BID3</accession>
<organism evidence="1 2">
    <name type="scientific">Roseovarius gahaiensis</name>
    <dbReference type="NCBI Taxonomy" id="2716691"/>
    <lineage>
        <taxon>Bacteria</taxon>
        <taxon>Pseudomonadati</taxon>
        <taxon>Pseudomonadota</taxon>
        <taxon>Alphaproteobacteria</taxon>
        <taxon>Rhodobacterales</taxon>
        <taxon>Roseobacteraceae</taxon>
        <taxon>Roseovarius</taxon>
    </lineage>
</organism>
<gene>
    <name evidence="1" type="ORF">HAT86_16270</name>
</gene>
<dbReference type="SUPFAM" id="SSF46955">
    <property type="entry name" value="Putative DNA-binding domain"/>
    <property type="match status" value="1"/>
</dbReference>
<dbReference type="Proteomes" id="UP000639775">
    <property type="component" value="Unassembled WGS sequence"/>
</dbReference>
<sequence>MSETMTLEHQAASQGLLADWISRDQLAQELMVTADTLSRWEARREGPPCMRVGRKVFYRRSSVEDWLISREQSQPVRQRRGRR</sequence>
<dbReference type="Gene3D" id="1.10.10.10">
    <property type="entry name" value="Winged helix-like DNA-binding domain superfamily/Winged helix DNA-binding domain"/>
    <property type="match status" value="1"/>
</dbReference>
<comment type="caution">
    <text evidence="1">The sequence shown here is derived from an EMBL/GenBank/DDBJ whole genome shotgun (WGS) entry which is preliminary data.</text>
</comment>
<proteinExistence type="predicted"/>
<evidence type="ECO:0000313" key="2">
    <source>
        <dbReference type="Proteomes" id="UP000639775"/>
    </source>
</evidence>
<dbReference type="RefSeq" id="WP_167200350.1">
    <property type="nucleotide sequence ID" value="NZ_JAAORB010000063.1"/>
</dbReference>
<dbReference type="AlphaFoldDB" id="A0A967BID3"/>